<dbReference type="EC" id="3.2.1.22" evidence="4"/>
<comment type="caution">
    <text evidence="4">The sequence shown here is derived from an EMBL/GenBank/DDBJ whole genome shotgun (WGS) entry which is preliminary data.</text>
</comment>
<dbReference type="InterPro" id="IPR013785">
    <property type="entry name" value="Aldolase_TIM"/>
</dbReference>
<dbReference type="Proteomes" id="UP000520814">
    <property type="component" value="Unassembled WGS sequence"/>
</dbReference>
<dbReference type="InterPro" id="IPR002252">
    <property type="entry name" value="Glyco_hydro_36"/>
</dbReference>
<dbReference type="InterPro" id="IPR041233">
    <property type="entry name" value="Melibiase_C"/>
</dbReference>
<dbReference type="PANTHER" id="PTHR43053:SF3">
    <property type="entry name" value="ALPHA-GALACTOSIDASE C-RELATED"/>
    <property type="match status" value="1"/>
</dbReference>
<dbReference type="RefSeq" id="WP_184198477.1">
    <property type="nucleotide sequence ID" value="NZ_JACHGW010000003.1"/>
</dbReference>
<feature type="domain" description="Alpha galactosidase C-terminal" evidence="3">
    <location>
        <begin position="507"/>
        <end position="561"/>
    </location>
</feature>
<evidence type="ECO:0000256" key="1">
    <source>
        <dbReference type="ARBA" id="ARBA00022801"/>
    </source>
</evidence>
<dbReference type="PANTHER" id="PTHR43053">
    <property type="entry name" value="GLYCOSIDASE FAMILY 31"/>
    <property type="match status" value="1"/>
</dbReference>
<dbReference type="AlphaFoldDB" id="A0A7W9W7Q9"/>
<keyword evidence="1 4" id="KW-0378">Hydrolase</keyword>
<dbReference type="GO" id="GO:0016052">
    <property type="term" value="P:carbohydrate catabolic process"/>
    <property type="evidence" value="ECO:0007669"/>
    <property type="project" value="InterPro"/>
</dbReference>
<dbReference type="Gene3D" id="3.20.20.70">
    <property type="entry name" value="Aldolase class I"/>
    <property type="match status" value="1"/>
</dbReference>
<keyword evidence="2 4" id="KW-0326">Glycosidase</keyword>
<dbReference type="Gene3D" id="2.60.40.1180">
    <property type="entry name" value="Golgi alpha-mannosidase II"/>
    <property type="match status" value="1"/>
</dbReference>
<organism evidence="4 5">
    <name type="scientific">Armatimonas rosea</name>
    <dbReference type="NCBI Taxonomy" id="685828"/>
    <lineage>
        <taxon>Bacteria</taxon>
        <taxon>Bacillati</taxon>
        <taxon>Armatimonadota</taxon>
        <taxon>Armatimonadia</taxon>
        <taxon>Armatimonadales</taxon>
        <taxon>Armatimonadaceae</taxon>
        <taxon>Armatimonas</taxon>
    </lineage>
</organism>
<reference evidence="4 5" key="1">
    <citation type="submission" date="2020-08" db="EMBL/GenBank/DDBJ databases">
        <title>Genomic Encyclopedia of Type Strains, Phase IV (KMG-IV): sequencing the most valuable type-strain genomes for metagenomic binning, comparative biology and taxonomic classification.</title>
        <authorList>
            <person name="Goeker M."/>
        </authorList>
    </citation>
    <scope>NUCLEOTIDE SEQUENCE [LARGE SCALE GENOMIC DNA]</scope>
    <source>
        <strain evidence="4 5">DSM 23562</strain>
    </source>
</reference>
<keyword evidence="5" id="KW-1185">Reference proteome</keyword>
<evidence type="ECO:0000259" key="3">
    <source>
        <dbReference type="Pfam" id="PF17801"/>
    </source>
</evidence>
<dbReference type="SUPFAM" id="SSF51011">
    <property type="entry name" value="Glycosyl hydrolase domain"/>
    <property type="match status" value="1"/>
</dbReference>
<evidence type="ECO:0000256" key="2">
    <source>
        <dbReference type="ARBA" id="ARBA00023295"/>
    </source>
</evidence>
<dbReference type="Pfam" id="PF02065">
    <property type="entry name" value="Melibiase"/>
    <property type="match status" value="1"/>
</dbReference>
<dbReference type="InterPro" id="IPR050985">
    <property type="entry name" value="Alpha-glycosidase_related"/>
</dbReference>
<dbReference type="SUPFAM" id="SSF51445">
    <property type="entry name" value="(Trans)glycosidases"/>
    <property type="match status" value="1"/>
</dbReference>
<accession>A0A7W9W7Q9</accession>
<protein>
    <submittedName>
        <fullName evidence="4">Alpha-galactosidase</fullName>
        <ecNumber evidence="4">3.2.1.22</ecNumber>
    </submittedName>
</protein>
<proteinExistence type="predicted"/>
<dbReference type="EMBL" id="JACHGW010000003">
    <property type="protein sequence ID" value="MBB6051466.1"/>
    <property type="molecule type" value="Genomic_DNA"/>
</dbReference>
<sequence length="565" mass="63360">MLQERLRTSAFAVPAGLTLTRMWHGSTCRATLTNPTSAPITVPEVVLFDLAHGLAPSTPLYGEAFQMLSQLAGTLQAPTDVGHYPDRTHYKIPEPEGLRTGYGMLMLAPQNQERVLLGFASCKRFIGRFSFDTVRLRISLDTENRTIAPGEHWELEEFLALTGPDREALLDKLTGAISKHHPRLRHNPVPTGWCSWYCFGPEVTDKNIYDNLEWAARHLPSLRYIQIDDGYQPYMGDWLDTGKAFGGSVQTVLKAIAQKGFEPALWVAPFIAERESRLFAQHPDWFVKDETGAPLPSNKIGFGGWRRGPWYCLDGTHPAVQKHLEALFRTLHQDWGVTYFKLDANYWGAIHGGHHFDKNATRIEAYRRGMEAILRGAGKNSVILGCNHPIWPSLGLIHASRSSNDIERSWESFTKTGRENLYRGWQNGRFWWNDPDCLLLTGDLPESEFLFHATLLYATGGMLLSGDDLTQFPPERLAMLKKMLPATGVCARFADEGFTVGEIRLRGKTHWALFNGEDSPAQRTIPLPKPAHLTDIWSGEDLGTHSGSVTIELPPHSARLLESAD</sequence>
<evidence type="ECO:0000313" key="4">
    <source>
        <dbReference type="EMBL" id="MBB6051466.1"/>
    </source>
</evidence>
<dbReference type="InterPro" id="IPR017853">
    <property type="entry name" value="GH"/>
</dbReference>
<dbReference type="CDD" id="cd14791">
    <property type="entry name" value="GH36"/>
    <property type="match status" value="1"/>
</dbReference>
<dbReference type="GO" id="GO:0004557">
    <property type="term" value="F:alpha-galactosidase activity"/>
    <property type="evidence" value="ECO:0007669"/>
    <property type="project" value="UniProtKB-EC"/>
</dbReference>
<dbReference type="Pfam" id="PF17801">
    <property type="entry name" value="Melibiase_C"/>
    <property type="match status" value="1"/>
</dbReference>
<gene>
    <name evidence="4" type="ORF">HNQ39_003276</name>
</gene>
<evidence type="ECO:0000313" key="5">
    <source>
        <dbReference type="Proteomes" id="UP000520814"/>
    </source>
</evidence>
<name>A0A7W9W7Q9_ARMRO</name>
<dbReference type="InterPro" id="IPR013780">
    <property type="entry name" value="Glyco_hydro_b"/>
</dbReference>